<dbReference type="VEuPathDB" id="VectorBase:AATE007808"/>
<name>A0A182IYA0_ANOAO</name>
<accession>A0A182IYA0</accession>
<organism evidence="1">
    <name type="scientific">Anopheles atroparvus</name>
    <name type="common">European mosquito</name>
    <dbReference type="NCBI Taxonomy" id="41427"/>
    <lineage>
        <taxon>Eukaryota</taxon>
        <taxon>Metazoa</taxon>
        <taxon>Ecdysozoa</taxon>
        <taxon>Arthropoda</taxon>
        <taxon>Hexapoda</taxon>
        <taxon>Insecta</taxon>
        <taxon>Pterygota</taxon>
        <taxon>Neoptera</taxon>
        <taxon>Endopterygota</taxon>
        <taxon>Diptera</taxon>
        <taxon>Nematocera</taxon>
        <taxon>Culicoidea</taxon>
        <taxon>Culicidae</taxon>
        <taxon>Anophelinae</taxon>
        <taxon>Anopheles</taxon>
    </lineage>
</organism>
<dbReference type="EnsemblMetazoa" id="AATE007808-RA">
    <property type="protein sequence ID" value="AATE007808-PA.1"/>
    <property type="gene ID" value="AATE007808"/>
</dbReference>
<proteinExistence type="predicted"/>
<evidence type="ECO:0000313" key="1">
    <source>
        <dbReference type="EnsemblMetazoa" id="AATE007808-PA.1"/>
    </source>
</evidence>
<protein>
    <submittedName>
        <fullName evidence="1">Uncharacterized protein</fullName>
    </submittedName>
</protein>
<dbReference type="AlphaFoldDB" id="A0A182IYA0"/>
<sequence>MLPADFTTLAESKVNNSIGPHKTAAATTIISTTVAVAVTFEMRSSFRRRHLEAATRFRRRFRSSLMRSCESMSIGLIGGDWLLEVACGSSFTKPGSGDTVVSIAMSGEGSTEGTVTEAL</sequence>
<reference evidence="1" key="1">
    <citation type="submission" date="2022-08" db="UniProtKB">
        <authorList>
            <consortium name="EnsemblMetazoa"/>
        </authorList>
    </citation>
    <scope>IDENTIFICATION</scope>
    <source>
        <strain evidence="1">EBRO</strain>
    </source>
</reference>